<dbReference type="PANTHER" id="PTHR40940">
    <property type="entry name" value="PROTEIN BATD-RELATED"/>
    <property type="match status" value="1"/>
</dbReference>
<dbReference type="EMBL" id="CP051180">
    <property type="protein sequence ID" value="QIZ76532.1"/>
    <property type="molecule type" value="Genomic_DNA"/>
</dbReference>
<keyword evidence="3" id="KW-1185">Reference proteome</keyword>
<dbReference type="PANTHER" id="PTHR40940:SF1">
    <property type="entry name" value="PROTEIN BATD"/>
    <property type="match status" value="1"/>
</dbReference>
<keyword evidence="1" id="KW-0732">Signal</keyword>
<protein>
    <submittedName>
        <fullName evidence="2">Protein BatD</fullName>
    </submittedName>
</protein>
<dbReference type="AlphaFoldDB" id="A0A6H1UFF9"/>
<evidence type="ECO:0000313" key="2">
    <source>
        <dbReference type="EMBL" id="QIZ76532.1"/>
    </source>
</evidence>
<accession>A0A6H1UFF9</accession>
<feature type="signal peptide" evidence="1">
    <location>
        <begin position="1"/>
        <end position="21"/>
    </location>
</feature>
<dbReference type="KEGG" id="fes:HER31_06450"/>
<evidence type="ECO:0000256" key="1">
    <source>
        <dbReference type="SAM" id="SignalP"/>
    </source>
</evidence>
<sequence>MTPTTKLCGWLLCFFASHATALSSSNEPVAGITTTVSVSDESPLLPNVRTTVQLRLEVVGHIYGDIDLQQPNIDGAVVLYDPKVKFLKELERQTDQPKQIITKDFELFPRRAGDIEIAPIEMGIVYFDQRDDEYKQANIQTAPLTLTISPLPGLAADVNALVSSEVQLGSSSIPTQATAFEVGDSVELSYSIYAKQSHSMLLPQFDFPHIEGTSRYLKPAVTKDARSYQGDPVAIRSQKVVYIFETGGEFEFPQQQIEWWDSVNNQLQLSSVAAISWTVAAAPVPLWSWDNGFKLIALLGVVAITAYLWRQRRIGIKLFHRLNRTERKALERQFWLAYQRSDWQALWYQLERLLQQSDSSKLSLRQQLGKTSAATTLLQLAFNNGNGTLTSTEAQALLTQVSSKPRQAKAEFSLNLNH</sequence>
<name>A0A6H1UFF9_9GAMM</name>
<feature type="chain" id="PRO_5026144013" evidence="1">
    <location>
        <begin position="22"/>
        <end position="418"/>
    </location>
</feature>
<proteinExistence type="predicted"/>
<evidence type="ECO:0000313" key="3">
    <source>
        <dbReference type="Proteomes" id="UP000501602"/>
    </source>
</evidence>
<reference evidence="2 3" key="1">
    <citation type="submission" date="2020-04" db="EMBL/GenBank/DDBJ databases">
        <title>Ferrimonas sp. S7 isolated from sea water.</title>
        <authorList>
            <person name="Bae S.S."/>
            <person name="Baek K."/>
        </authorList>
    </citation>
    <scope>NUCLEOTIDE SEQUENCE [LARGE SCALE GENOMIC DNA]</scope>
    <source>
        <strain evidence="2 3">S7</strain>
    </source>
</reference>
<dbReference type="RefSeq" id="WP_168659794.1">
    <property type="nucleotide sequence ID" value="NZ_CP051180.1"/>
</dbReference>
<dbReference type="Proteomes" id="UP000501602">
    <property type="component" value="Chromosome"/>
</dbReference>
<dbReference type="InterPro" id="IPR025738">
    <property type="entry name" value="BatD"/>
</dbReference>
<organism evidence="2 3">
    <name type="scientific">Ferrimonas lipolytica</name>
    <dbReference type="NCBI Taxonomy" id="2724191"/>
    <lineage>
        <taxon>Bacteria</taxon>
        <taxon>Pseudomonadati</taxon>
        <taxon>Pseudomonadota</taxon>
        <taxon>Gammaproteobacteria</taxon>
        <taxon>Alteromonadales</taxon>
        <taxon>Ferrimonadaceae</taxon>
        <taxon>Ferrimonas</taxon>
    </lineage>
</organism>
<gene>
    <name evidence="2" type="ORF">HER31_06450</name>
</gene>